<dbReference type="CDD" id="cd01647">
    <property type="entry name" value="RT_LTR"/>
    <property type="match status" value="1"/>
</dbReference>
<protein>
    <recommendedName>
        <fullName evidence="2">Transposon Ty3-I Gag-Pol polyprotein</fullName>
    </recommendedName>
</protein>
<name>A5AYM2_VITVI</name>
<organism evidence="1">
    <name type="scientific">Vitis vinifera</name>
    <name type="common">Grape</name>
    <dbReference type="NCBI Taxonomy" id="29760"/>
    <lineage>
        <taxon>Eukaryota</taxon>
        <taxon>Viridiplantae</taxon>
        <taxon>Streptophyta</taxon>
        <taxon>Embryophyta</taxon>
        <taxon>Tracheophyta</taxon>
        <taxon>Spermatophyta</taxon>
        <taxon>Magnoliopsida</taxon>
        <taxon>eudicotyledons</taxon>
        <taxon>Gunneridae</taxon>
        <taxon>Pentapetalae</taxon>
        <taxon>rosids</taxon>
        <taxon>Vitales</taxon>
        <taxon>Vitaceae</taxon>
        <taxon>Viteae</taxon>
        <taxon>Vitis</taxon>
    </lineage>
</organism>
<dbReference type="AlphaFoldDB" id="A5AYM2"/>
<accession>A5AYM2</accession>
<dbReference type="SUPFAM" id="SSF56672">
    <property type="entry name" value="DNA/RNA polymerases"/>
    <property type="match status" value="1"/>
</dbReference>
<gene>
    <name evidence="1" type="ORF">VITISV_006968</name>
</gene>
<dbReference type="PANTHER" id="PTHR37984:SF5">
    <property type="entry name" value="PROTEIN NYNRIN-LIKE"/>
    <property type="match status" value="1"/>
</dbReference>
<evidence type="ECO:0000313" key="1">
    <source>
        <dbReference type="EMBL" id="CAN78460.1"/>
    </source>
</evidence>
<dbReference type="InterPro" id="IPR050951">
    <property type="entry name" value="Retrovirus_Pol_polyprotein"/>
</dbReference>
<evidence type="ECO:0008006" key="2">
    <source>
        <dbReference type="Google" id="ProtNLM"/>
    </source>
</evidence>
<dbReference type="PANTHER" id="PTHR37984">
    <property type="entry name" value="PROTEIN CBG26694"/>
    <property type="match status" value="1"/>
</dbReference>
<proteinExistence type="predicted"/>
<dbReference type="InterPro" id="IPR043502">
    <property type="entry name" value="DNA/RNA_pol_sf"/>
</dbReference>
<reference evidence="1" key="1">
    <citation type="journal article" date="2007" name="PLoS ONE">
        <title>The first genome sequence of an elite grapevine cultivar (Pinot noir Vitis vinifera L.): coping with a highly heterozygous genome.</title>
        <authorList>
            <person name="Velasco R."/>
            <person name="Zharkikh A."/>
            <person name="Troggio M."/>
            <person name="Cartwright D.A."/>
            <person name="Cestaro A."/>
            <person name="Pruss D."/>
            <person name="Pindo M."/>
            <person name="FitzGerald L.M."/>
            <person name="Vezzulli S."/>
            <person name="Reid J."/>
            <person name="Malacarne G."/>
            <person name="Iliev D."/>
            <person name="Coppola G."/>
            <person name="Wardell B."/>
            <person name="Micheletti D."/>
            <person name="Macalma T."/>
            <person name="Facci M."/>
            <person name="Mitchell J.T."/>
            <person name="Perazzolli M."/>
            <person name="Eldredge G."/>
            <person name="Gatto P."/>
            <person name="Oyzerski R."/>
            <person name="Moretto M."/>
            <person name="Gutin N."/>
            <person name="Stefanini M."/>
            <person name="Chen Y."/>
            <person name="Segala C."/>
            <person name="Davenport C."/>
            <person name="Dematte L."/>
            <person name="Mraz A."/>
            <person name="Battilana J."/>
            <person name="Stormo K."/>
            <person name="Costa F."/>
            <person name="Tao Q."/>
            <person name="Si-Ammour A."/>
            <person name="Harkins T."/>
            <person name="Lackey A."/>
            <person name="Perbost C."/>
            <person name="Taillon B."/>
            <person name="Stella A."/>
            <person name="Solovyev V."/>
            <person name="Fawcett J.A."/>
            <person name="Sterck L."/>
            <person name="Vandepoele K."/>
            <person name="Grando S.M."/>
            <person name="Toppo S."/>
            <person name="Moser C."/>
            <person name="Lanchbury J."/>
            <person name="Bogden R."/>
            <person name="Skolnick M."/>
            <person name="Sgaramella V."/>
            <person name="Bhatnagar S.K."/>
            <person name="Fontana P."/>
            <person name="Gutin A."/>
            <person name="Van de Peer Y."/>
            <person name="Salamini F."/>
            <person name="Viola R."/>
        </authorList>
    </citation>
    <scope>NUCLEOTIDE SEQUENCE</scope>
</reference>
<dbReference type="Gene3D" id="3.30.70.270">
    <property type="match status" value="1"/>
</dbReference>
<sequence length="574" mass="66188">MIETNIVDVHANSWWLDTGATIHHGFGEFIAAVDHDTPFGLDFVHIEVDYRFMAQLRKERMRARLTNTPFDYPVSPYSMSLADYFVRALLRLSDGTPGTFASALAALSSPYCMSLMTLYFPDEVDEHGTFAEIGDKVDEVVPYDRYIDEMLAMNMSCIDGIVQPEFASSFDLFGVSAIVIVEEIQTTPILEFLKDDIVDDDVFVGVTSLVVLGYEHVDPPLSFDVLLGFVSLFDDKIQKQLNVGLLSMVEYPEWLANVVYVPKKNGNVRDCIDFRDLNKTSLNDDFPLPHIDMLVDSTVGHSMLSFMDEFFGYNRILMTPKDMEKTSFITKWDNMIEKYRDRVDHLAALERFFERIRRFRLRLNPKKCTFRVTSGKLLGYMVSERGIEADPDKSGAIIDMPAPRTEREIRGFLGRLQYIARLANIYEPIFRLLMKKYSVHLISHLDPLRYLFDRPTLIGQLMRWLVLLTKFDIHYVTQKSNRGSIVADHLASLPVSDGRAIDDDFLDEDIATVTSLSELDDDLPWYHDIYQFLRLDIYQFLRLDIYPEVATAKDKRALRQLATLFVICRETLYR</sequence>
<dbReference type="InterPro" id="IPR043128">
    <property type="entry name" value="Rev_trsase/Diguanyl_cyclase"/>
</dbReference>
<dbReference type="EMBL" id="AM440366">
    <property type="protein sequence ID" value="CAN78460.1"/>
    <property type="molecule type" value="Genomic_DNA"/>
</dbReference>